<organism evidence="1 2">
    <name type="scientific">Araneus ventricosus</name>
    <name type="common">Orbweaver spider</name>
    <name type="synonym">Epeira ventricosa</name>
    <dbReference type="NCBI Taxonomy" id="182803"/>
    <lineage>
        <taxon>Eukaryota</taxon>
        <taxon>Metazoa</taxon>
        <taxon>Ecdysozoa</taxon>
        <taxon>Arthropoda</taxon>
        <taxon>Chelicerata</taxon>
        <taxon>Arachnida</taxon>
        <taxon>Araneae</taxon>
        <taxon>Araneomorphae</taxon>
        <taxon>Entelegynae</taxon>
        <taxon>Araneoidea</taxon>
        <taxon>Araneidae</taxon>
        <taxon>Araneus</taxon>
    </lineage>
</organism>
<protein>
    <submittedName>
        <fullName evidence="1">Uncharacterized protein</fullName>
    </submittedName>
</protein>
<name>A0A4Y2NBS4_ARAVE</name>
<keyword evidence="2" id="KW-1185">Reference proteome</keyword>
<dbReference type="Proteomes" id="UP000499080">
    <property type="component" value="Unassembled WGS sequence"/>
</dbReference>
<gene>
    <name evidence="1" type="ORF">AVEN_106630_1</name>
</gene>
<sequence>MSFQDLYYNLRRNSIQMKILMKRFKGYQPEMKLISLGEPENVLINLGKSCSFSNQIEVNVPEHSDMSEVCEFCDAFHCRNEVNSSKKNIPNAVMMGKFIFQI</sequence>
<dbReference type="EMBL" id="BGPR01008910">
    <property type="protein sequence ID" value="GBN36845.1"/>
    <property type="molecule type" value="Genomic_DNA"/>
</dbReference>
<evidence type="ECO:0000313" key="2">
    <source>
        <dbReference type="Proteomes" id="UP000499080"/>
    </source>
</evidence>
<proteinExistence type="predicted"/>
<accession>A0A4Y2NBS4</accession>
<dbReference type="AlphaFoldDB" id="A0A4Y2NBS4"/>
<evidence type="ECO:0000313" key="1">
    <source>
        <dbReference type="EMBL" id="GBN36845.1"/>
    </source>
</evidence>
<comment type="caution">
    <text evidence="1">The sequence shown here is derived from an EMBL/GenBank/DDBJ whole genome shotgun (WGS) entry which is preliminary data.</text>
</comment>
<reference evidence="1 2" key="1">
    <citation type="journal article" date="2019" name="Sci. Rep.">
        <title>Orb-weaving spider Araneus ventricosus genome elucidates the spidroin gene catalogue.</title>
        <authorList>
            <person name="Kono N."/>
            <person name="Nakamura H."/>
            <person name="Ohtoshi R."/>
            <person name="Moran D.A.P."/>
            <person name="Shinohara A."/>
            <person name="Yoshida Y."/>
            <person name="Fujiwara M."/>
            <person name="Mori M."/>
            <person name="Tomita M."/>
            <person name="Arakawa K."/>
        </authorList>
    </citation>
    <scope>NUCLEOTIDE SEQUENCE [LARGE SCALE GENOMIC DNA]</scope>
</reference>